<evidence type="ECO:0000313" key="6">
    <source>
        <dbReference type="Proteomes" id="UP000664203"/>
    </source>
</evidence>
<protein>
    <recommendedName>
        <fullName evidence="7">Ankyrin</fullName>
    </recommendedName>
</protein>
<evidence type="ECO:0000256" key="2">
    <source>
        <dbReference type="ARBA" id="ARBA00023043"/>
    </source>
</evidence>
<dbReference type="OrthoDB" id="426293at2759"/>
<name>A0A8H3I3H8_9LECA</name>
<evidence type="ECO:0000256" key="3">
    <source>
        <dbReference type="PROSITE-ProRule" id="PRU00023"/>
    </source>
</evidence>
<dbReference type="Pfam" id="PF12796">
    <property type="entry name" value="Ank_2"/>
    <property type="match status" value="2"/>
</dbReference>
<dbReference type="PANTHER" id="PTHR24189">
    <property type="entry name" value="MYOTROPHIN"/>
    <property type="match status" value="1"/>
</dbReference>
<organism evidence="5 6">
    <name type="scientific">Alectoria fallacina</name>
    <dbReference type="NCBI Taxonomy" id="1903189"/>
    <lineage>
        <taxon>Eukaryota</taxon>
        <taxon>Fungi</taxon>
        <taxon>Dikarya</taxon>
        <taxon>Ascomycota</taxon>
        <taxon>Pezizomycotina</taxon>
        <taxon>Lecanoromycetes</taxon>
        <taxon>OSLEUM clade</taxon>
        <taxon>Lecanoromycetidae</taxon>
        <taxon>Lecanorales</taxon>
        <taxon>Lecanorineae</taxon>
        <taxon>Parmeliaceae</taxon>
        <taxon>Alectoria</taxon>
    </lineage>
</organism>
<proteinExistence type="predicted"/>
<evidence type="ECO:0000256" key="4">
    <source>
        <dbReference type="SAM" id="MobiDB-lite"/>
    </source>
</evidence>
<dbReference type="InterPro" id="IPR002110">
    <property type="entry name" value="Ankyrin_rpt"/>
</dbReference>
<gene>
    <name evidence="5" type="ORF">ALECFALPRED_008926</name>
</gene>
<evidence type="ECO:0008006" key="7">
    <source>
        <dbReference type="Google" id="ProtNLM"/>
    </source>
</evidence>
<feature type="region of interest" description="Disordered" evidence="4">
    <location>
        <begin position="1"/>
        <end position="20"/>
    </location>
</feature>
<dbReference type="InterPro" id="IPR050745">
    <property type="entry name" value="Multifunctional_regulatory"/>
</dbReference>
<reference evidence="5" key="1">
    <citation type="submission" date="2021-03" db="EMBL/GenBank/DDBJ databases">
        <authorList>
            <person name="Tagirdzhanova G."/>
        </authorList>
    </citation>
    <scope>NUCLEOTIDE SEQUENCE</scope>
</reference>
<dbReference type="PROSITE" id="PS50088">
    <property type="entry name" value="ANK_REPEAT"/>
    <property type="match status" value="2"/>
</dbReference>
<dbReference type="Gene3D" id="1.25.40.20">
    <property type="entry name" value="Ankyrin repeat-containing domain"/>
    <property type="match status" value="1"/>
</dbReference>
<dbReference type="Proteomes" id="UP000664203">
    <property type="component" value="Unassembled WGS sequence"/>
</dbReference>
<feature type="repeat" description="ANK" evidence="3">
    <location>
        <begin position="236"/>
        <end position="265"/>
    </location>
</feature>
<dbReference type="SMART" id="SM00248">
    <property type="entry name" value="ANK"/>
    <property type="match status" value="4"/>
</dbReference>
<dbReference type="AlphaFoldDB" id="A0A8H3I3H8"/>
<keyword evidence="6" id="KW-1185">Reference proteome</keyword>
<accession>A0A8H3I3H8</accession>
<feature type="repeat" description="ANK" evidence="3">
    <location>
        <begin position="189"/>
        <end position="227"/>
    </location>
</feature>
<feature type="compositionally biased region" description="Polar residues" evidence="4">
    <location>
        <begin position="1"/>
        <end position="17"/>
    </location>
</feature>
<dbReference type="SUPFAM" id="SSF48403">
    <property type="entry name" value="Ankyrin repeat"/>
    <property type="match status" value="1"/>
</dbReference>
<comment type="caution">
    <text evidence="5">The sequence shown here is derived from an EMBL/GenBank/DDBJ whole genome shotgun (WGS) entry which is preliminary data.</text>
</comment>
<dbReference type="PROSITE" id="PS50297">
    <property type="entry name" value="ANK_REP_REGION"/>
    <property type="match status" value="1"/>
</dbReference>
<dbReference type="EMBL" id="CAJPDR010000063">
    <property type="protein sequence ID" value="CAF9913627.1"/>
    <property type="molecule type" value="Genomic_DNA"/>
</dbReference>
<dbReference type="InterPro" id="IPR036770">
    <property type="entry name" value="Ankyrin_rpt-contain_sf"/>
</dbReference>
<sequence length="296" mass="31548">MQGSLQRVQHNSNQSYSHPIIEPSTHRNLQVFSKACSTGDLESVTNLAAGNHAPNNAYYLNFGLVSAIIHKQIDIVRYLLSCGAAIDDSVTAMAVKAASLPVFEILLSHGWDVNASFMGGQTALLNLLKHEELIRWLLAHGANPNLGPPPSPQPRASPVTNSGAVLDTAASVASPETFGLLLQRGADLENSLPLHAAAASASKTDDESIAMMEYLLQLGIDIDGSDETRGFRALGTPLHYAIRERTVERVKFLLMKGSDVKAAGQGGVTAMALAKQTGIEELVALVEIYGKDERAA</sequence>
<keyword evidence="1" id="KW-0677">Repeat</keyword>
<evidence type="ECO:0000313" key="5">
    <source>
        <dbReference type="EMBL" id="CAF9913627.1"/>
    </source>
</evidence>
<evidence type="ECO:0000256" key="1">
    <source>
        <dbReference type="ARBA" id="ARBA00022737"/>
    </source>
</evidence>
<keyword evidence="2 3" id="KW-0040">ANK repeat</keyword>